<accession>A0A5D3WI00</accession>
<evidence type="ECO:0000313" key="9">
    <source>
        <dbReference type="EMBL" id="TYO95689.1"/>
    </source>
</evidence>
<comment type="caution">
    <text evidence="9">The sequence shown here is derived from an EMBL/GenBank/DDBJ whole genome shotgun (WGS) entry which is preliminary data.</text>
</comment>
<dbReference type="InterPro" id="IPR023081">
    <property type="entry name" value="Cell_div_FtsB"/>
</dbReference>
<evidence type="ECO:0000256" key="4">
    <source>
        <dbReference type="ARBA" id="ARBA00022989"/>
    </source>
</evidence>
<sequence>MAGEQVRKERWRFPAWWLVPLLLFLGFAFFGENGVVHMFKRYRQKQQLQVEVARLQRENDRLRREIDALKNDWRYIEAIARQKLGMVRKDEIIYQFPQAEKGSRGKTSASGPAPLP</sequence>
<keyword evidence="5 8" id="KW-0472">Membrane</keyword>
<dbReference type="EMBL" id="VNIB01000018">
    <property type="protein sequence ID" value="TYO95689.1"/>
    <property type="molecule type" value="Genomic_DNA"/>
</dbReference>
<evidence type="ECO:0000256" key="1">
    <source>
        <dbReference type="ARBA" id="ARBA00022475"/>
    </source>
</evidence>
<feature type="transmembrane region" description="Helical" evidence="8">
    <location>
        <begin position="15"/>
        <end position="36"/>
    </location>
</feature>
<name>A0A5D3WI00_9BACT</name>
<dbReference type="Proteomes" id="UP000324159">
    <property type="component" value="Unassembled WGS sequence"/>
</dbReference>
<dbReference type="Pfam" id="PF04977">
    <property type="entry name" value="DivIC"/>
    <property type="match status" value="1"/>
</dbReference>
<evidence type="ECO:0000256" key="3">
    <source>
        <dbReference type="ARBA" id="ARBA00022692"/>
    </source>
</evidence>
<evidence type="ECO:0000256" key="2">
    <source>
        <dbReference type="ARBA" id="ARBA00022618"/>
    </source>
</evidence>
<keyword evidence="1" id="KW-1003">Cell membrane</keyword>
<dbReference type="AlphaFoldDB" id="A0A5D3WI00"/>
<keyword evidence="10" id="KW-1185">Reference proteome</keyword>
<evidence type="ECO:0000256" key="8">
    <source>
        <dbReference type="SAM" id="Phobius"/>
    </source>
</evidence>
<reference evidence="9 10" key="1">
    <citation type="submission" date="2019-07" db="EMBL/GenBank/DDBJ databases">
        <title>Genomic Encyclopedia of Type Strains, Phase IV (KMG-IV): sequencing the most valuable type-strain genomes for metagenomic binning, comparative biology and taxonomic classification.</title>
        <authorList>
            <person name="Goeker M."/>
        </authorList>
    </citation>
    <scope>NUCLEOTIDE SEQUENCE [LARGE SCALE GENOMIC DNA]</scope>
    <source>
        <strain evidence="9 10">SS015</strain>
    </source>
</reference>
<dbReference type="GO" id="GO:0030428">
    <property type="term" value="C:cell septum"/>
    <property type="evidence" value="ECO:0007669"/>
    <property type="project" value="TreeGrafter"/>
</dbReference>
<evidence type="ECO:0000256" key="6">
    <source>
        <dbReference type="ARBA" id="ARBA00023306"/>
    </source>
</evidence>
<keyword evidence="6" id="KW-0131">Cell cycle</keyword>
<evidence type="ECO:0000313" key="10">
    <source>
        <dbReference type="Proteomes" id="UP000324159"/>
    </source>
</evidence>
<protein>
    <submittedName>
        <fullName evidence="9">Cell division protein FtsB</fullName>
    </submittedName>
</protein>
<keyword evidence="4 8" id="KW-1133">Transmembrane helix</keyword>
<dbReference type="RefSeq" id="WP_187426823.1">
    <property type="nucleotide sequence ID" value="NZ_VNIB01000018.1"/>
</dbReference>
<organism evidence="9 10">
    <name type="scientific">Geothermobacter ehrlichii</name>
    <dbReference type="NCBI Taxonomy" id="213224"/>
    <lineage>
        <taxon>Bacteria</taxon>
        <taxon>Pseudomonadati</taxon>
        <taxon>Thermodesulfobacteriota</taxon>
        <taxon>Desulfuromonadia</taxon>
        <taxon>Desulfuromonadales</taxon>
        <taxon>Geothermobacteraceae</taxon>
        <taxon>Geothermobacter</taxon>
    </lineage>
</organism>
<keyword evidence="3 8" id="KW-0812">Transmembrane</keyword>
<dbReference type="Gene3D" id="1.20.5.170">
    <property type="match status" value="1"/>
</dbReference>
<keyword evidence="7" id="KW-0175">Coiled coil</keyword>
<dbReference type="InterPro" id="IPR007060">
    <property type="entry name" value="FtsL/DivIC"/>
</dbReference>
<dbReference type="PANTHER" id="PTHR37485:SF1">
    <property type="entry name" value="CELL DIVISION PROTEIN FTSB"/>
    <property type="match status" value="1"/>
</dbReference>
<evidence type="ECO:0000256" key="7">
    <source>
        <dbReference type="SAM" id="Coils"/>
    </source>
</evidence>
<evidence type="ECO:0000256" key="5">
    <source>
        <dbReference type="ARBA" id="ARBA00023136"/>
    </source>
</evidence>
<feature type="coiled-coil region" evidence="7">
    <location>
        <begin position="45"/>
        <end position="72"/>
    </location>
</feature>
<dbReference type="PANTHER" id="PTHR37485">
    <property type="entry name" value="CELL DIVISION PROTEIN FTSB"/>
    <property type="match status" value="1"/>
</dbReference>
<gene>
    <name evidence="9" type="ORF">EDC39_11829</name>
</gene>
<dbReference type="GO" id="GO:0043093">
    <property type="term" value="P:FtsZ-dependent cytokinesis"/>
    <property type="evidence" value="ECO:0007669"/>
    <property type="project" value="TreeGrafter"/>
</dbReference>
<proteinExistence type="predicted"/>
<keyword evidence="2 9" id="KW-0132">Cell division</keyword>